<keyword evidence="4" id="KW-0812">Transmembrane</keyword>
<protein>
    <submittedName>
        <fullName evidence="5">Mce-associated membrane protein</fullName>
    </submittedName>
</protein>
<dbReference type="GO" id="GO:0016020">
    <property type="term" value="C:membrane"/>
    <property type="evidence" value="ECO:0007669"/>
    <property type="project" value="UniProtKB-SubCell"/>
</dbReference>
<dbReference type="EMBL" id="JACCAA010000001">
    <property type="protein sequence ID" value="NYG57585.1"/>
    <property type="molecule type" value="Genomic_DNA"/>
</dbReference>
<reference evidence="5 6" key="1">
    <citation type="submission" date="2020-07" db="EMBL/GenBank/DDBJ databases">
        <title>Sequencing the genomes of 1000 actinobacteria strains.</title>
        <authorList>
            <person name="Klenk H.-P."/>
        </authorList>
    </citation>
    <scope>NUCLEOTIDE SEQUENCE [LARGE SCALE GENOMIC DNA]</scope>
    <source>
        <strain evidence="5 6">DSM 23819</strain>
    </source>
</reference>
<feature type="compositionally biased region" description="Low complexity" evidence="3">
    <location>
        <begin position="19"/>
        <end position="30"/>
    </location>
</feature>
<dbReference type="PANTHER" id="PTHR37042:SF4">
    <property type="entry name" value="OUTER MEMBRANE PROTEIN RV1973"/>
    <property type="match status" value="1"/>
</dbReference>
<evidence type="ECO:0000256" key="4">
    <source>
        <dbReference type="SAM" id="Phobius"/>
    </source>
</evidence>
<proteinExistence type="predicted"/>
<evidence type="ECO:0000313" key="5">
    <source>
        <dbReference type="EMBL" id="NYG57585.1"/>
    </source>
</evidence>
<comment type="subcellular location">
    <subcellularLocation>
        <location evidence="1">Membrane</location>
    </subcellularLocation>
</comment>
<feature type="compositionally biased region" description="Low complexity" evidence="3">
    <location>
        <begin position="46"/>
        <end position="79"/>
    </location>
</feature>
<accession>A0A7Y9UVJ9</accession>
<keyword evidence="2 4" id="KW-0472">Membrane</keyword>
<feature type="transmembrane region" description="Helical" evidence="4">
    <location>
        <begin position="141"/>
        <end position="163"/>
    </location>
</feature>
<keyword evidence="4" id="KW-1133">Transmembrane helix</keyword>
<feature type="compositionally biased region" description="Low complexity" evidence="3">
    <location>
        <begin position="87"/>
        <end position="96"/>
    </location>
</feature>
<evidence type="ECO:0000256" key="1">
    <source>
        <dbReference type="ARBA" id="ARBA00004370"/>
    </source>
</evidence>
<dbReference type="Proteomes" id="UP000540656">
    <property type="component" value="Unassembled WGS sequence"/>
</dbReference>
<evidence type="ECO:0000313" key="6">
    <source>
        <dbReference type="Proteomes" id="UP000540656"/>
    </source>
</evidence>
<gene>
    <name evidence="5" type="ORF">BJ980_000508</name>
</gene>
<dbReference type="PANTHER" id="PTHR37042">
    <property type="entry name" value="OUTER MEMBRANE PROTEIN RV1973"/>
    <property type="match status" value="1"/>
</dbReference>
<evidence type="ECO:0000256" key="2">
    <source>
        <dbReference type="ARBA" id="ARBA00023136"/>
    </source>
</evidence>
<organism evidence="5 6">
    <name type="scientific">Nocardioides daedukensis</name>
    <dbReference type="NCBI Taxonomy" id="634462"/>
    <lineage>
        <taxon>Bacteria</taxon>
        <taxon>Bacillati</taxon>
        <taxon>Actinomycetota</taxon>
        <taxon>Actinomycetes</taxon>
        <taxon>Propionibacteriales</taxon>
        <taxon>Nocardioidaceae</taxon>
        <taxon>Nocardioides</taxon>
    </lineage>
</organism>
<evidence type="ECO:0000256" key="3">
    <source>
        <dbReference type="SAM" id="MobiDB-lite"/>
    </source>
</evidence>
<dbReference type="AlphaFoldDB" id="A0A7Y9UVJ9"/>
<sequence>MTDKTPRKPVAGSRVPTSAPRRIAGRAARPTEAGPDTSAVEDLQVAAAADAAEADAAAAGAATDSGASTDAGSGASSDTGPDKAPDADTTSSNPATDDADDTAGRTAGDEPVGDPIVEPGDEQEPAAAKPGLLSRRRTTRVLTAVAALLTLAIVAGLATSWVASREDDAGSAEVLAFDKPYKVSDEPVKVPVTDWNSANTAAEKAITEIFTFDWKDYDKNVEAAKGLITDRFAKEYSRTAKATREKFVASKADYDVTVVGRSVVEATKDEVATLIFLNQFVYKGEGKQRTGPEVYQARMLVRMVRTDNGWLVDELRTD</sequence>
<name>A0A7Y9UVJ9_9ACTN</name>
<dbReference type="RefSeq" id="WP_179500836.1">
    <property type="nucleotide sequence ID" value="NZ_JACCAA010000001.1"/>
</dbReference>
<keyword evidence="6" id="KW-1185">Reference proteome</keyword>
<feature type="region of interest" description="Disordered" evidence="3">
    <location>
        <begin position="1"/>
        <end position="132"/>
    </location>
</feature>
<comment type="caution">
    <text evidence="5">The sequence shown here is derived from an EMBL/GenBank/DDBJ whole genome shotgun (WGS) entry which is preliminary data.</text>
</comment>